<sequence>MPTKRATLPPGLIVRTGKFVWNTMWHTMMSQMAPRNQSGAYVRPQSAFRNREVSPEPGRYFLIVGMSCPWAHRTLVTRVLKGLEEAIATITVYPSTDEGRWLFDTDQELPFAACRSLPEFYSQCEQGYSGRATVPVLWDSKTGRIVNNESAEIIEILNEGFDEVSSGPDLYPEALRETIDALNERIYETVNNGVYRCGFAQTQEAYNQAVTALFDTLDTVDNQLASQRYLCGERLTLADVRLFTTLIRFDVAYHGIFKCDRNRIADYPNLSGYLREIYQMPGIAQTCDIDAVKRDYYGNLFPINPGGIIPVGPGWEKLKAPHNRENL</sequence>
<dbReference type="InterPro" id="IPR036282">
    <property type="entry name" value="Glutathione-S-Trfase_C_sf"/>
</dbReference>
<dbReference type="PANTHER" id="PTHR32419:SF6">
    <property type="entry name" value="GLUTATHIONE S-TRANSFERASE OMEGA-LIKE 1-RELATED"/>
    <property type="match status" value="1"/>
</dbReference>
<name>A0A2W4UKU9_9CYAN</name>
<evidence type="ECO:0000259" key="4">
    <source>
        <dbReference type="PROSITE" id="PS50405"/>
    </source>
</evidence>
<dbReference type="Proteomes" id="UP000249354">
    <property type="component" value="Unassembled WGS sequence"/>
</dbReference>
<feature type="domain" description="GST C-terminal" evidence="4">
    <location>
        <begin position="172"/>
        <end position="306"/>
    </location>
</feature>
<organism evidence="5 6">
    <name type="scientific">Leptolyngbya foveolarum</name>
    <dbReference type="NCBI Taxonomy" id="47253"/>
    <lineage>
        <taxon>Bacteria</taxon>
        <taxon>Bacillati</taxon>
        <taxon>Cyanobacteriota</taxon>
        <taxon>Cyanophyceae</taxon>
        <taxon>Leptolyngbyales</taxon>
        <taxon>Leptolyngbyaceae</taxon>
        <taxon>Leptolyngbya group</taxon>
        <taxon>Leptolyngbya</taxon>
    </lineage>
</organism>
<dbReference type="InterPro" id="IPR036249">
    <property type="entry name" value="Thioredoxin-like_sf"/>
</dbReference>
<dbReference type="SUPFAM" id="SSF47616">
    <property type="entry name" value="GST C-terminal domain-like"/>
    <property type="match status" value="1"/>
</dbReference>
<dbReference type="InterPro" id="IPR010987">
    <property type="entry name" value="Glutathione-S-Trfase_C-like"/>
</dbReference>
<evidence type="ECO:0000313" key="5">
    <source>
        <dbReference type="EMBL" id="PZO17589.1"/>
    </source>
</evidence>
<dbReference type="GO" id="GO:0004364">
    <property type="term" value="F:glutathione transferase activity"/>
    <property type="evidence" value="ECO:0007669"/>
    <property type="project" value="InterPro"/>
</dbReference>
<accession>A0A2W4UKU9</accession>
<dbReference type="InterPro" id="IPR047047">
    <property type="entry name" value="GST_Omega-like_C"/>
</dbReference>
<dbReference type="AlphaFoldDB" id="A0A2W4UKU9"/>
<reference evidence="5 6" key="2">
    <citation type="submission" date="2018-06" db="EMBL/GenBank/DDBJ databases">
        <title>Metagenomic assembly of (sub)arctic Cyanobacteria and their associated microbiome from non-axenic cultures.</title>
        <authorList>
            <person name="Baurain D."/>
        </authorList>
    </citation>
    <scope>NUCLEOTIDE SEQUENCE [LARGE SCALE GENOMIC DNA]</scope>
    <source>
        <strain evidence="5">ULC129bin1</strain>
    </source>
</reference>
<evidence type="ECO:0000256" key="2">
    <source>
        <dbReference type="PIRSR" id="PIRSR015753-2"/>
    </source>
</evidence>
<dbReference type="InterPro" id="IPR004045">
    <property type="entry name" value="Glutathione_S-Trfase_N"/>
</dbReference>
<dbReference type="SFLD" id="SFLDS00019">
    <property type="entry name" value="Glutathione_Transferase_(cytos"/>
    <property type="match status" value="1"/>
</dbReference>
<evidence type="ECO:0000256" key="3">
    <source>
        <dbReference type="PIRSR" id="PIRSR015753-3"/>
    </source>
</evidence>
<feature type="binding site" evidence="2">
    <location>
        <position position="101"/>
    </location>
    <ligand>
        <name>glutathione</name>
        <dbReference type="ChEBI" id="CHEBI:57925"/>
    </ligand>
</feature>
<dbReference type="PIRSF" id="PIRSF015753">
    <property type="entry name" value="GST"/>
    <property type="match status" value="1"/>
</dbReference>
<dbReference type="Gene3D" id="1.20.1050.10">
    <property type="match status" value="1"/>
</dbReference>
<feature type="active site" description="Nucleophile" evidence="1">
    <location>
        <position position="68"/>
    </location>
</feature>
<dbReference type="EMBL" id="QBMC01000066">
    <property type="protein sequence ID" value="PZO17589.1"/>
    <property type="molecule type" value="Genomic_DNA"/>
</dbReference>
<dbReference type="SUPFAM" id="SSF52833">
    <property type="entry name" value="Thioredoxin-like"/>
    <property type="match status" value="1"/>
</dbReference>
<comment type="caution">
    <text evidence="5">The sequence shown here is derived from an EMBL/GenBank/DDBJ whole genome shotgun (WGS) entry which is preliminary data.</text>
</comment>
<feature type="binding site" evidence="2">
    <location>
        <begin position="131"/>
        <end position="134"/>
    </location>
    <ligand>
        <name>glutathione</name>
        <dbReference type="ChEBI" id="CHEBI:57925"/>
    </ligand>
</feature>
<feature type="site" description="Lowers pKa of active site Cys" evidence="3">
    <location>
        <position position="296"/>
    </location>
</feature>
<dbReference type="Pfam" id="PF13410">
    <property type="entry name" value="GST_C_2"/>
    <property type="match status" value="1"/>
</dbReference>
<dbReference type="GO" id="GO:0005737">
    <property type="term" value="C:cytoplasm"/>
    <property type="evidence" value="ECO:0007669"/>
    <property type="project" value="TreeGrafter"/>
</dbReference>
<feature type="binding site" evidence="2">
    <location>
        <begin position="149"/>
        <end position="150"/>
    </location>
    <ligand>
        <name>glutathione</name>
        <dbReference type="ChEBI" id="CHEBI:57925"/>
    </ligand>
</feature>
<gene>
    <name evidence="5" type="ORF">DCF25_10980</name>
</gene>
<protein>
    <submittedName>
        <fullName evidence="5">Glutathione-dependent reductase</fullName>
    </submittedName>
</protein>
<dbReference type="CDD" id="cd03190">
    <property type="entry name" value="GST_C_Omega_like"/>
    <property type="match status" value="1"/>
</dbReference>
<proteinExistence type="predicted"/>
<dbReference type="Gene3D" id="3.40.30.10">
    <property type="entry name" value="Glutaredoxin"/>
    <property type="match status" value="1"/>
</dbReference>
<dbReference type="InterPro" id="IPR040079">
    <property type="entry name" value="Glutathione_S-Trfase"/>
</dbReference>
<feature type="active site" description="Proton donor/acceptor" evidence="1">
    <location>
        <position position="195"/>
    </location>
</feature>
<evidence type="ECO:0000313" key="6">
    <source>
        <dbReference type="Proteomes" id="UP000249354"/>
    </source>
</evidence>
<dbReference type="Pfam" id="PF13409">
    <property type="entry name" value="GST_N_2"/>
    <property type="match status" value="1"/>
</dbReference>
<reference evidence="6" key="1">
    <citation type="submission" date="2018-04" db="EMBL/GenBank/DDBJ databases">
        <authorList>
            <person name="Cornet L."/>
        </authorList>
    </citation>
    <scope>NUCLEOTIDE SEQUENCE [LARGE SCALE GENOMIC DNA]</scope>
</reference>
<evidence type="ECO:0000256" key="1">
    <source>
        <dbReference type="PIRSR" id="PIRSR015753-1"/>
    </source>
</evidence>
<dbReference type="InterPro" id="IPR016639">
    <property type="entry name" value="GST_Omega/GSH"/>
</dbReference>
<dbReference type="PROSITE" id="PS50405">
    <property type="entry name" value="GST_CTER"/>
    <property type="match status" value="1"/>
</dbReference>
<dbReference type="SFLD" id="SFLDG01206">
    <property type="entry name" value="Xi.1"/>
    <property type="match status" value="1"/>
</dbReference>
<dbReference type="PANTHER" id="PTHR32419">
    <property type="entry name" value="GLUTATHIONYL-HYDROQUINONE REDUCTASE"/>
    <property type="match status" value="1"/>
</dbReference>
<feature type="site" description="Lowers pKa of active site Cys" evidence="3">
    <location>
        <position position="253"/>
    </location>
</feature>
<dbReference type="SFLD" id="SFLDG01148">
    <property type="entry name" value="Xi_(cytGST)"/>
    <property type="match status" value="1"/>
</dbReference>